<dbReference type="Proteomes" id="UP000807769">
    <property type="component" value="Unassembled WGS sequence"/>
</dbReference>
<dbReference type="EMBL" id="JABBWG010000496">
    <property type="protein sequence ID" value="KAG1792533.1"/>
    <property type="molecule type" value="Genomic_DNA"/>
</dbReference>
<evidence type="ECO:0000313" key="3">
    <source>
        <dbReference type="Proteomes" id="UP000807769"/>
    </source>
</evidence>
<keyword evidence="1" id="KW-0472">Membrane</keyword>
<comment type="caution">
    <text evidence="2">The sequence shown here is derived from an EMBL/GenBank/DDBJ whole genome shotgun (WGS) entry which is preliminary data.</text>
</comment>
<accession>A0A9P7AME5</accession>
<name>A0A9P7AME5_9AGAM</name>
<dbReference type="AlphaFoldDB" id="A0A9P7AME5"/>
<dbReference type="RefSeq" id="XP_041184934.1">
    <property type="nucleotide sequence ID" value="XM_041338823.1"/>
</dbReference>
<dbReference type="OrthoDB" id="2506088at2759"/>
<dbReference type="GeneID" id="64632839"/>
<reference evidence="2" key="1">
    <citation type="journal article" date="2020" name="New Phytol.">
        <title>Comparative genomics reveals dynamic genome evolution in host specialist ectomycorrhizal fungi.</title>
        <authorList>
            <person name="Lofgren L.A."/>
            <person name="Nguyen N.H."/>
            <person name="Vilgalys R."/>
            <person name="Ruytinx J."/>
            <person name="Liao H.L."/>
            <person name="Branco S."/>
            <person name="Kuo A."/>
            <person name="LaButti K."/>
            <person name="Lipzen A."/>
            <person name="Andreopoulos W."/>
            <person name="Pangilinan J."/>
            <person name="Riley R."/>
            <person name="Hundley H."/>
            <person name="Na H."/>
            <person name="Barry K."/>
            <person name="Grigoriev I.V."/>
            <person name="Stajich J.E."/>
            <person name="Kennedy P.G."/>
        </authorList>
    </citation>
    <scope>NUCLEOTIDE SEQUENCE</scope>
    <source>
        <strain evidence="2">MN1</strain>
    </source>
</reference>
<evidence type="ECO:0000313" key="2">
    <source>
        <dbReference type="EMBL" id="KAG1792533.1"/>
    </source>
</evidence>
<protein>
    <submittedName>
        <fullName evidence="2">Uncharacterized protein</fullName>
    </submittedName>
</protein>
<sequence>MDNVLGNILKQWNKHHTIYMLNVNLPCEILKKEFFSGIVMWDCKDEEVILIPCGLFLAGDNSMQAKECSHAGLNCNYFCRTCDVSGTKEYKASEEGYNSIFKINMHLDMPTKTLHIILLGVVKYFWGQSVFLLEKEKLLHIFQSCLKSVNKDRLNIPSLNADYICHYKGNLIGKHFKSLAQVMPFLTVVNGWSVIGELVTLVWYTTIPDTDEYLVSLHYQSVKRLSQMIKDFLNITVQCAPSILISKPKFHFLIYLLAFICHFGPAIIFSTKRYESLNHVF</sequence>
<feature type="transmembrane region" description="Helical" evidence="1">
    <location>
        <begin position="250"/>
        <end position="269"/>
    </location>
</feature>
<keyword evidence="3" id="KW-1185">Reference proteome</keyword>
<keyword evidence="1" id="KW-1133">Transmembrane helix</keyword>
<dbReference type="PANTHER" id="PTHR31912:SF34">
    <property type="entry name" value="NOTOCHORD-RELATED PROTEIN"/>
    <property type="match status" value="1"/>
</dbReference>
<dbReference type="PANTHER" id="PTHR31912">
    <property type="entry name" value="IP13529P"/>
    <property type="match status" value="1"/>
</dbReference>
<evidence type="ECO:0000256" key="1">
    <source>
        <dbReference type="SAM" id="Phobius"/>
    </source>
</evidence>
<keyword evidence="1" id="KW-0812">Transmembrane</keyword>
<organism evidence="2 3">
    <name type="scientific">Suillus subaureus</name>
    <dbReference type="NCBI Taxonomy" id="48587"/>
    <lineage>
        <taxon>Eukaryota</taxon>
        <taxon>Fungi</taxon>
        <taxon>Dikarya</taxon>
        <taxon>Basidiomycota</taxon>
        <taxon>Agaricomycotina</taxon>
        <taxon>Agaricomycetes</taxon>
        <taxon>Agaricomycetidae</taxon>
        <taxon>Boletales</taxon>
        <taxon>Suillineae</taxon>
        <taxon>Suillaceae</taxon>
        <taxon>Suillus</taxon>
    </lineage>
</organism>
<gene>
    <name evidence="2" type="ORF">BJ212DRAFT_1451122</name>
</gene>
<proteinExistence type="predicted"/>